<keyword evidence="1 3" id="KW-0378">Hydrolase</keyword>
<dbReference type="InterPro" id="IPR050266">
    <property type="entry name" value="AB_hydrolase_sf"/>
</dbReference>
<name>A0A6A8GGP2_9EURY</name>
<accession>A0A6A8GGP2</accession>
<dbReference type="GO" id="GO:0016787">
    <property type="term" value="F:hydrolase activity"/>
    <property type="evidence" value="ECO:0007669"/>
    <property type="project" value="UniProtKB-KW"/>
</dbReference>
<dbReference type="InterPro" id="IPR029058">
    <property type="entry name" value="AB_hydrolase_fold"/>
</dbReference>
<evidence type="ECO:0000256" key="1">
    <source>
        <dbReference type="ARBA" id="ARBA00022801"/>
    </source>
</evidence>
<dbReference type="Gene3D" id="3.40.50.1820">
    <property type="entry name" value="alpha/beta hydrolase"/>
    <property type="match status" value="1"/>
</dbReference>
<dbReference type="AlphaFoldDB" id="A0A6A8GGP2"/>
<dbReference type="RefSeq" id="WP_151162844.1">
    <property type="nucleotide sequence ID" value="NZ_WKJO01000001.1"/>
</dbReference>
<gene>
    <name evidence="3" type="ORF">GJR96_10235</name>
</gene>
<evidence type="ECO:0000259" key="2">
    <source>
        <dbReference type="Pfam" id="PF00561"/>
    </source>
</evidence>
<reference evidence="3 4" key="1">
    <citation type="submission" date="2019-11" db="EMBL/GenBank/DDBJ databases">
        <title>Whole genome sequence of Haloferax sp. MBLA0076.</title>
        <authorList>
            <person name="Seo M.-J."/>
            <person name="Cho E.-S."/>
        </authorList>
    </citation>
    <scope>NUCLEOTIDE SEQUENCE [LARGE SCALE GENOMIC DNA]</scope>
    <source>
        <strain evidence="3 4">MBLA0076</strain>
    </source>
</reference>
<dbReference type="EMBL" id="WKJO01000001">
    <property type="protein sequence ID" value="MRX22333.1"/>
    <property type="molecule type" value="Genomic_DNA"/>
</dbReference>
<comment type="caution">
    <text evidence="3">The sequence shown here is derived from an EMBL/GenBank/DDBJ whole genome shotgun (WGS) entry which is preliminary data.</text>
</comment>
<dbReference type="GO" id="GO:0016020">
    <property type="term" value="C:membrane"/>
    <property type="evidence" value="ECO:0007669"/>
    <property type="project" value="TreeGrafter"/>
</dbReference>
<keyword evidence="4" id="KW-1185">Reference proteome</keyword>
<dbReference type="PANTHER" id="PTHR43798:SF31">
    <property type="entry name" value="AB HYDROLASE SUPERFAMILY PROTEIN YCLE"/>
    <property type="match status" value="1"/>
</dbReference>
<proteinExistence type="predicted"/>
<evidence type="ECO:0000313" key="3">
    <source>
        <dbReference type="EMBL" id="MRX22333.1"/>
    </source>
</evidence>
<dbReference type="PANTHER" id="PTHR43798">
    <property type="entry name" value="MONOACYLGLYCEROL LIPASE"/>
    <property type="match status" value="1"/>
</dbReference>
<sequence length="263" mass="28459">MTVPDDWTTGTVCSEGVSLQYYRTGDGPPLVLAHGFSDNGRCWRPLVEDLAADYDVVAYDARAHGRSDAPESGYTIEARVEDLVAVVTELGLEDPILVGHSMGGDTVAWTAALHPELPRALVLEDPAGMLERSDSTPAERAHSVRETVRKWSERGVDELEAAYAETRPDLARTLAVARTECRPEIAEISRAGFPATKDAFGDITAPTLILKADADPETRAGHLAAADELANGRLVHVPDAGHCVFRDQYDAAYAEVLAFLHRV</sequence>
<evidence type="ECO:0000313" key="4">
    <source>
        <dbReference type="Proteomes" id="UP000439022"/>
    </source>
</evidence>
<dbReference type="SUPFAM" id="SSF53474">
    <property type="entry name" value="alpha/beta-Hydrolases"/>
    <property type="match status" value="1"/>
</dbReference>
<protein>
    <submittedName>
        <fullName evidence="3">Alpha/beta fold hydrolase</fullName>
    </submittedName>
</protein>
<dbReference type="InterPro" id="IPR000073">
    <property type="entry name" value="AB_hydrolase_1"/>
</dbReference>
<dbReference type="Proteomes" id="UP000439022">
    <property type="component" value="Unassembled WGS sequence"/>
</dbReference>
<dbReference type="Pfam" id="PF00561">
    <property type="entry name" value="Abhydrolase_1"/>
    <property type="match status" value="1"/>
</dbReference>
<organism evidence="3 4">
    <name type="scientific">Haloferax litoreum</name>
    <dbReference type="NCBI Taxonomy" id="2666140"/>
    <lineage>
        <taxon>Archaea</taxon>
        <taxon>Methanobacteriati</taxon>
        <taxon>Methanobacteriota</taxon>
        <taxon>Stenosarchaea group</taxon>
        <taxon>Halobacteria</taxon>
        <taxon>Halobacteriales</taxon>
        <taxon>Haloferacaceae</taxon>
        <taxon>Haloferax</taxon>
    </lineage>
</organism>
<feature type="domain" description="AB hydrolase-1" evidence="2">
    <location>
        <begin position="28"/>
        <end position="245"/>
    </location>
</feature>